<protein>
    <submittedName>
        <fullName evidence="1">Uncharacterized protein</fullName>
    </submittedName>
</protein>
<dbReference type="Proteomes" id="UP000807115">
    <property type="component" value="Chromosome 3"/>
</dbReference>
<gene>
    <name evidence="1" type="ORF">BDA96_03G466800</name>
</gene>
<evidence type="ECO:0000313" key="1">
    <source>
        <dbReference type="EMBL" id="KAG0541098.1"/>
    </source>
</evidence>
<reference evidence="1" key="2">
    <citation type="submission" date="2020-10" db="EMBL/GenBank/DDBJ databases">
        <authorList>
            <person name="Cooper E.A."/>
            <person name="Brenton Z.W."/>
            <person name="Flinn B.S."/>
            <person name="Jenkins J."/>
            <person name="Shu S."/>
            <person name="Flowers D."/>
            <person name="Luo F."/>
            <person name="Wang Y."/>
            <person name="Xia P."/>
            <person name="Barry K."/>
            <person name="Daum C."/>
            <person name="Lipzen A."/>
            <person name="Yoshinaga Y."/>
            <person name="Schmutz J."/>
            <person name="Saski C."/>
            <person name="Vermerris W."/>
            <person name="Kresovich S."/>
        </authorList>
    </citation>
    <scope>NUCLEOTIDE SEQUENCE</scope>
</reference>
<accession>A0A921RK74</accession>
<sequence length="45" mass="4968">MTPSSFQQGEGYCHCHAGQLVIQETRDALADWRRCGDPCHGSSMT</sequence>
<dbReference type="AlphaFoldDB" id="A0A921RK74"/>
<proteinExistence type="predicted"/>
<name>A0A921RK74_SORBI</name>
<reference evidence="1" key="1">
    <citation type="journal article" date="2019" name="BMC Genomics">
        <title>A new reference genome for Sorghum bicolor reveals high levels of sequence similarity between sweet and grain genotypes: implications for the genetics of sugar metabolism.</title>
        <authorList>
            <person name="Cooper E.A."/>
            <person name="Brenton Z.W."/>
            <person name="Flinn B.S."/>
            <person name="Jenkins J."/>
            <person name="Shu S."/>
            <person name="Flowers D."/>
            <person name="Luo F."/>
            <person name="Wang Y."/>
            <person name="Xia P."/>
            <person name="Barry K."/>
            <person name="Daum C."/>
            <person name="Lipzen A."/>
            <person name="Yoshinaga Y."/>
            <person name="Schmutz J."/>
            <person name="Saski C."/>
            <person name="Vermerris W."/>
            <person name="Kresovich S."/>
        </authorList>
    </citation>
    <scope>NUCLEOTIDE SEQUENCE</scope>
</reference>
<organism evidence="1 2">
    <name type="scientific">Sorghum bicolor</name>
    <name type="common">Sorghum</name>
    <name type="synonym">Sorghum vulgare</name>
    <dbReference type="NCBI Taxonomy" id="4558"/>
    <lineage>
        <taxon>Eukaryota</taxon>
        <taxon>Viridiplantae</taxon>
        <taxon>Streptophyta</taxon>
        <taxon>Embryophyta</taxon>
        <taxon>Tracheophyta</taxon>
        <taxon>Spermatophyta</taxon>
        <taxon>Magnoliopsida</taxon>
        <taxon>Liliopsida</taxon>
        <taxon>Poales</taxon>
        <taxon>Poaceae</taxon>
        <taxon>PACMAD clade</taxon>
        <taxon>Panicoideae</taxon>
        <taxon>Andropogonodae</taxon>
        <taxon>Andropogoneae</taxon>
        <taxon>Sorghinae</taxon>
        <taxon>Sorghum</taxon>
    </lineage>
</organism>
<evidence type="ECO:0000313" key="2">
    <source>
        <dbReference type="Proteomes" id="UP000807115"/>
    </source>
</evidence>
<comment type="caution">
    <text evidence="1">The sequence shown here is derived from an EMBL/GenBank/DDBJ whole genome shotgun (WGS) entry which is preliminary data.</text>
</comment>
<dbReference type="EMBL" id="CM027682">
    <property type="protein sequence ID" value="KAG0541098.1"/>
    <property type="molecule type" value="Genomic_DNA"/>
</dbReference>